<reference evidence="4 5" key="1">
    <citation type="submission" date="2023-08" db="EMBL/GenBank/DDBJ databases">
        <title>Helicovermis profunda gen. nov., sp. nov., a novel mesophilic, fermentative bacterium within the Bacillota from a deep-sea hydrothermal vent chimney.</title>
        <authorList>
            <person name="Miyazaki U."/>
            <person name="Mizutani D."/>
            <person name="Hashimoto Y."/>
            <person name="Tame A."/>
            <person name="Sawayama S."/>
            <person name="Miyazaki J."/>
            <person name="Takai K."/>
            <person name="Nakagawa S."/>
        </authorList>
    </citation>
    <scope>NUCLEOTIDE SEQUENCE [LARGE SCALE GENOMIC DNA]</scope>
    <source>
        <strain evidence="4 5">S502</strain>
    </source>
</reference>
<comment type="similarity">
    <text evidence="1 3">Belongs to the UPF0122 family.</text>
</comment>
<evidence type="ECO:0000256" key="2">
    <source>
        <dbReference type="ARBA" id="ARBA00024764"/>
    </source>
</evidence>
<sequence length="114" mass="13431">MIEKKLELGNLYDFYSELLTEKQKEVLEQYLVNDLSLAEISINANVSRQAVYDSLKRSAKILNDYEDKLGLLEKYLKTLEEKTTILNLVNEIQSRLDNEYIKEQIEKIKCIVER</sequence>
<organism evidence="4 5">
    <name type="scientific">Helicovermis profundi</name>
    <dbReference type="NCBI Taxonomy" id="3065157"/>
    <lineage>
        <taxon>Bacteria</taxon>
        <taxon>Bacillati</taxon>
        <taxon>Bacillota</taxon>
        <taxon>Clostridia</taxon>
        <taxon>Helicovermis</taxon>
    </lineage>
</organism>
<dbReference type="PANTHER" id="PTHR40083:SF1">
    <property type="entry name" value="UPF0122 PROTEIN YLXM"/>
    <property type="match status" value="1"/>
</dbReference>
<dbReference type="NCBIfam" id="NF045758">
    <property type="entry name" value="YlxM"/>
    <property type="match status" value="1"/>
</dbReference>
<accession>A0AAU9EF83</accession>
<dbReference type="RefSeq" id="WP_338535038.1">
    <property type="nucleotide sequence ID" value="NZ_AP028654.1"/>
</dbReference>
<name>A0AAU9EF83_9FIRM</name>
<evidence type="ECO:0000313" key="5">
    <source>
        <dbReference type="Proteomes" id="UP001321786"/>
    </source>
</evidence>
<dbReference type="SUPFAM" id="SSF88659">
    <property type="entry name" value="Sigma3 and sigma4 domains of RNA polymerase sigma factors"/>
    <property type="match status" value="1"/>
</dbReference>
<proteinExistence type="inferred from homology"/>
<dbReference type="InterPro" id="IPR036388">
    <property type="entry name" value="WH-like_DNA-bd_sf"/>
</dbReference>
<dbReference type="Pfam" id="PF04297">
    <property type="entry name" value="UPF0122"/>
    <property type="match status" value="1"/>
</dbReference>
<evidence type="ECO:0000256" key="1">
    <source>
        <dbReference type="ARBA" id="ARBA00008720"/>
    </source>
</evidence>
<comment type="function">
    <text evidence="2 3">Might take part in the signal recognition particle (SRP) pathway. This is inferred from the conservation of its genetic proximity to ftsY/ffh. May be a regulatory protein.</text>
</comment>
<keyword evidence="5" id="KW-1185">Reference proteome</keyword>
<evidence type="ECO:0000256" key="3">
    <source>
        <dbReference type="HAMAP-Rule" id="MF_00245"/>
    </source>
</evidence>
<protein>
    <recommendedName>
        <fullName evidence="3">UPF0122 protein HLPR_17330</fullName>
    </recommendedName>
</protein>
<dbReference type="Gene3D" id="1.10.10.10">
    <property type="entry name" value="Winged helix-like DNA-binding domain superfamily/Winged helix DNA-binding domain"/>
    <property type="match status" value="1"/>
</dbReference>
<dbReference type="EMBL" id="AP028654">
    <property type="protein sequence ID" value="BEP29402.1"/>
    <property type="molecule type" value="Genomic_DNA"/>
</dbReference>
<keyword evidence="4" id="KW-0238">DNA-binding</keyword>
<dbReference type="InterPro" id="IPR007394">
    <property type="entry name" value="UPF0122"/>
</dbReference>
<dbReference type="AlphaFoldDB" id="A0AAU9EF83"/>
<dbReference type="HAMAP" id="MF_00245">
    <property type="entry name" value="UPF0122"/>
    <property type="match status" value="1"/>
</dbReference>
<dbReference type="PANTHER" id="PTHR40083">
    <property type="entry name" value="UPF0122 PROTEIN CBO2450/CLC_2298"/>
    <property type="match status" value="1"/>
</dbReference>
<evidence type="ECO:0000313" key="4">
    <source>
        <dbReference type="EMBL" id="BEP29402.1"/>
    </source>
</evidence>
<gene>
    <name evidence="4" type="ORF">HLPR_17330</name>
</gene>
<dbReference type="InterPro" id="IPR013324">
    <property type="entry name" value="RNA_pol_sigma_r3/r4-like"/>
</dbReference>
<dbReference type="GO" id="GO:0003677">
    <property type="term" value="F:DNA binding"/>
    <property type="evidence" value="ECO:0007669"/>
    <property type="project" value="UniProtKB-KW"/>
</dbReference>
<dbReference type="InterPro" id="IPR054831">
    <property type="entry name" value="UPF0122_fam_protein"/>
</dbReference>
<dbReference type="KEGG" id="hprf:HLPR_17330"/>
<dbReference type="Proteomes" id="UP001321786">
    <property type="component" value="Chromosome"/>
</dbReference>